<keyword evidence="11 13" id="KW-0472">Membrane</keyword>
<keyword evidence="8 13" id="KW-1133">Transmembrane helix</keyword>
<dbReference type="EMBL" id="QMIF01000014">
    <property type="protein sequence ID" value="TVM31754.1"/>
    <property type="molecule type" value="Genomic_DNA"/>
</dbReference>
<dbReference type="Pfam" id="PF03824">
    <property type="entry name" value="NicO"/>
    <property type="match status" value="1"/>
</dbReference>
<evidence type="ECO:0000256" key="10">
    <source>
        <dbReference type="ARBA" id="ARBA00023112"/>
    </source>
</evidence>
<evidence type="ECO:0000256" key="11">
    <source>
        <dbReference type="ARBA" id="ARBA00023136"/>
    </source>
</evidence>
<dbReference type="PANTHER" id="PTHR40659">
    <property type="entry name" value="NICKEL/COBALT EFFLUX SYSTEM RCNA"/>
    <property type="match status" value="1"/>
</dbReference>
<evidence type="ECO:0000256" key="12">
    <source>
        <dbReference type="ARBA" id="ARBA00023285"/>
    </source>
</evidence>
<evidence type="ECO:0000256" key="7">
    <source>
        <dbReference type="ARBA" id="ARBA00022692"/>
    </source>
</evidence>
<dbReference type="PANTHER" id="PTHR40659:SF1">
    <property type="entry name" value="NICKEL_COBALT EFFLUX SYSTEM RCNA"/>
    <property type="match status" value="1"/>
</dbReference>
<dbReference type="GO" id="GO:0005886">
    <property type="term" value="C:plasma membrane"/>
    <property type="evidence" value="ECO:0007669"/>
    <property type="project" value="UniProtKB-SubCell"/>
</dbReference>
<comment type="similarity">
    <text evidence="13">Belongs to the NiCoT transporter (TC 2.A.52) family.</text>
</comment>
<sequence>MRSLSRSASSETTTMPYVSKLIPFVMVCLCAILAVLAMGPPAHARNPFIQTGGEKARNATAAPSSPSSLSGPAVPAVFAPWLSPVLQTISRVQMVLKNRLVGFGQAMHAAPFGHAFWMFLAVAFLYGVIHAAGPGHGKAFACAYFGSRPTRLGDAGLFSCIAMAAHVLSATLLVLGGAFVLRMSGVLAVEKYGAWLVTASYGLLAAVGLVFTVGAIRELRHHWNVDADSPKEECSGSRGLVATAIAVGMAPCPGAAIVLVFALTQGLLLQGLATMVAIAVGMSLTTTIAAYTALLARRGLSSAVHGRQVLLSRMHGVLMLLGSLALLCAGALLLVGQLAG</sequence>
<dbReference type="InterPro" id="IPR011541">
    <property type="entry name" value="Ni/Co_transpt_high_affinity"/>
</dbReference>
<keyword evidence="5" id="KW-1003">Cell membrane</keyword>
<accession>A0A6P1ZFV5</accession>
<keyword evidence="6" id="KW-0533">Nickel</keyword>
<dbReference type="AlphaFoldDB" id="A0A6P1ZFV5"/>
<evidence type="ECO:0000256" key="8">
    <source>
        <dbReference type="ARBA" id="ARBA00022989"/>
    </source>
</evidence>
<feature type="transmembrane region" description="Helical" evidence="13">
    <location>
        <begin position="192"/>
        <end position="216"/>
    </location>
</feature>
<keyword evidence="9" id="KW-0406">Ion transport</keyword>
<comment type="subcellular location">
    <subcellularLocation>
        <location evidence="2 13">Cell membrane</location>
        <topology evidence="2 13">Multi-pass membrane protein</topology>
    </subcellularLocation>
</comment>
<dbReference type="GO" id="GO:0006824">
    <property type="term" value="P:cobalt ion transport"/>
    <property type="evidence" value="ECO:0007669"/>
    <property type="project" value="UniProtKB-KW"/>
</dbReference>
<dbReference type="GO" id="GO:0046583">
    <property type="term" value="F:monoatomic cation efflux transmembrane transporter activity"/>
    <property type="evidence" value="ECO:0007669"/>
    <property type="project" value="TreeGrafter"/>
</dbReference>
<reference evidence="14 15" key="1">
    <citation type="submission" date="2018-06" db="EMBL/GenBank/DDBJ databases">
        <title>Complete genome of Desulfovibrio marinus P48SEP.</title>
        <authorList>
            <person name="Crispim J.S."/>
            <person name="Vidigal P.M.P."/>
            <person name="Silva L.C.F."/>
            <person name="Araujo L.C."/>
            <person name="Laguardia C.N."/>
            <person name="Dias R.S."/>
            <person name="Sousa M.P."/>
            <person name="Paula S.O."/>
            <person name="Silva C."/>
        </authorList>
    </citation>
    <scope>NUCLEOTIDE SEQUENCE [LARGE SCALE GENOMIC DNA]</scope>
    <source>
        <strain evidence="14 15">P48SEP</strain>
    </source>
</reference>
<evidence type="ECO:0000256" key="13">
    <source>
        <dbReference type="RuleBase" id="RU362101"/>
    </source>
</evidence>
<comment type="function">
    <text evidence="1">Efflux system for nickel and cobalt.</text>
</comment>
<dbReference type="GO" id="GO:0032025">
    <property type="term" value="P:response to cobalt ion"/>
    <property type="evidence" value="ECO:0007669"/>
    <property type="project" value="TreeGrafter"/>
</dbReference>
<dbReference type="GO" id="GO:0015099">
    <property type="term" value="F:nickel cation transmembrane transporter activity"/>
    <property type="evidence" value="ECO:0007669"/>
    <property type="project" value="UniProtKB-UniRule"/>
</dbReference>
<evidence type="ECO:0000256" key="5">
    <source>
        <dbReference type="ARBA" id="ARBA00022475"/>
    </source>
</evidence>
<evidence type="ECO:0000256" key="1">
    <source>
        <dbReference type="ARBA" id="ARBA00002510"/>
    </source>
</evidence>
<keyword evidence="10" id="KW-0921">Nickel transport</keyword>
<evidence type="ECO:0000256" key="3">
    <source>
        <dbReference type="ARBA" id="ARBA00022426"/>
    </source>
</evidence>
<feature type="transmembrane region" description="Helical" evidence="13">
    <location>
        <begin position="21"/>
        <end position="39"/>
    </location>
</feature>
<feature type="transmembrane region" description="Helical" evidence="13">
    <location>
        <begin position="275"/>
        <end position="296"/>
    </location>
</feature>
<feature type="transmembrane region" description="Helical" evidence="13">
    <location>
        <begin position="240"/>
        <end position="263"/>
    </location>
</feature>
<feature type="transmembrane region" description="Helical" evidence="13">
    <location>
        <begin position="155"/>
        <end position="180"/>
    </location>
</feature>
<evidence type="ECO:0000313" key="14">
    <source>
        <dbReference type="EMBL" id="TVM31754.1"/>
    </source>
</evidence>
<keyword evidence="7 13" id="KW-0812">Transmembrane</keyword>
<evidence type="ECO:0000256" key="9">
    <source>
        <dbReference type="ARBA" id="ARBA00023065"/>
    </source>
</evidence>
<dbReference type="Proteomes" id="UP000434052">
    <property type="component" value="Unassembled WGS sequence"/>
</dbReference>
<dbReference type="OrthoDB" id="9812956at2"/>
<proteinExistence type="inferred from homology"/>
<feature type="transmembrane region" description="Helical" evidence="13">
    <location>
        <begin position="317"/>
        <end position="339"/>
    </location>
</feature>
<name>A0A6P1ZFV5_9BACT</name>
<dbReference type="GO" id="GO:0010045">
    <property type="term" value="P:response to nickel cation"/>
    <property type="evidence" value="ECO:0007669"/>
    <property type="project" value="TreeGrafter"/>
</dbReference>
<organism evidence="14 15">
    <name type="scientific">Oceanidesulfovibrio marinus</name>
    <dbReference type="NCBI Taxonomy" id="370038"/>
    <lineage>
        <taxon>Bacteria</taxon>
        <taxon>Pseudomonadati</taxon>
        <taxon>Thermodesulfobacteriota</taxon>
        <taxon>Desulfovibrionia</taxon>
        <taxon>Desulfovibrionales</taxon>
        <taxon>Desulfovibrionaceae</taxon>
        <taxon>Oceanidesulfovibrio</taxon>
    </lineage>
</organism>
<gene>
    <name evidence="14" type="ORF">DQK91_17630</name>
</gene>
<evidence type="ECO:0000256" key="6">
    <source>
        <dbReference type="ARBA" id="ARBA00022596"/>
    </source>
</evidence>
<keyword evidence="4 13" id="KW-0813">Transport</keyword>
<keyword evidence="3" id="KW-0171">Cobalt transport</keyword>
<feature type="transmembrane region" description="Helical" evidence="13">
    <location>
        <begin position="115"/>
        <end position="134"/>
    </location>
</feature>
<protein>
    <recommendedName>
        <fullName evidence="13">Nickel/cobalt efflux system</fullName>
    </recommendedName>
</protein>
<evidence type="ECO:0000256" key="4">
    <source>
        <dbReference type="ARBA" id="ARBA00022448"/>
    </source>
</evidence>
<dbReference type="InterPro" id="IPR051224">
    <property type="entry name" value="NiCoT_RcnA"/>
</dbReference>
<comment type="caution">
    <text evidence="14">The sequence shown here is derived from an EMBL/GenBank/DDBJ whole genome shotgun (WGS) entry which is preliminary data.</text>
</comment>
<evidence type="ECO:0000313" key="15">
    <source>
        <dbReference type="Proteomes" id="UP000434052"/>
    </source>
</evidence>
<keyword evidence="12" id="KW-0170">Cobalt</keyword>
<evidence type="ECO:0000256" key="2">
    <source>
        <dbReference type="ARBA" id="ARBA00004651"/>
    </source>
</evidence>